<protein>
    <submittedName>
        <fullName evidence="2">Uncharacterized protein</fullName>
    </submittedName>
</protein>
<reference evidence="2" key="2">
    <citation type="journal article" date="2023" name="IMA Fungus">
        <title>Comparative genomic study of the Penicillium genus elucidates a diverse pangenome and 15 lateral gene transfer events.</title>
        <authorList>
            <person name="Petersen C."/>
            <person name="Sorensen T."/>
            <person name="Nielsen M.R."/>
            <person name="Sondergaard T.E."/>
            <person name="Sorensen J.L."/>
            <person name="Fitzpatrick D.A."/>
            <person name="Frisvad J.C."/>
            <person name="Nielsen K.L."/>
        </authorList>
    </citation>
    <scope>NUCLEOTIDE SEQUENCE</scope>
    <source>
        <strain evidence="2">IBT 30761</strain>
    </source>
</reference>
<gene>
    <name evidence="2" type="ORF">N7532_005212</name>
</gene>
<feature type="compositionally biased region" description="Polar residues" evidence="1">
    <location>
        <begin position="229"/>
        <end position="238"/>
    </location>
</feature>
<dbReference type="OrthoDB" id="5374569at2759"/>
<keyword evidence="3" id="KW-1185">Reference proteome</keyword>
<dbReference type="EMBL" id="JAPQKI010000005">
    <property type="protein sequence ID" value="KAJ5098211.1"/>
    <property type="molecule type" value="Genomic_DNA"/>
</dbReference>
<dbReference type="AlphaFoldDB" id="A0A9W9FDH5"/>
<evidence type="ECO:0000313" key="3">
    <source>
        <dbReference type="Proteomes" id="UP001149074"/>
    </source>
</evidence>
<name>A0A9W9FDH5_9EURO</name>
<sequence length="374" mass="41217">MPRILPWTRAQDDDRSAERDSPSLKRVKRESSFSDQTHAERPASPKAKREYLKSSPSPPYATKRDSPVESLAEVSKYKEHLKDGVLDDTKPFDRPSNHAVYKTPGDDTDRPTDGRTPTSKEIQLKGKSEALSARQSTGLEQINAEDAKKSTGNGSNYDDDNFRGTHLYHLMTTPKKSRSLLNVHGIEIKSSTRAAAGFGPPAAFVIGPNRASNSAAGASTAPPPERKSQVLTGDLTQSSDEDDLDGPIHRAPTSTFTKAIERPEPRIYQESPRPRERIPENNMQKKNKSTNKSTSEKRKPSPNRQSGKTTVGFKSKMQSLFDDLDELPESSRLNTSISDTKDHSPAGQAADRGSAENNLESKKSRSHNVPTFLV</sequence>
<dbReference type="GeneID" id="81356685"/>
<feature type="compositionally biased region" description="Basic and acidic residues" evidence="1">
    <location>
        <begin position="10"/>
        <end position="52"/>
    </location>
</feature>
<feature type="compositionally biased region" description="Basic and acidic residues" evidence="1">
    <location>
        <begin position="75"/>
        <end position="96"/>
    </location>
</feature>
<evidence type="ECO:0000313" key="2">
    <source>
        <dbReference type="EMBL" id="KAJ5098211.1"/>
    </source>
</evidence>
<comment type="caution">
    <text evidence="2">The sequence shown here is derived from an EMBL/GenBank/DDBJ whole genome shotgun (WGS) entry which is preliminary data.</text>
</comment>
<accession>A0A9W9FDH5</accession>
<reference evidence="2" key="1">
    <citation type="submission" date="2022-11" db="EMBL/GenBank/DDBJ databases">
        <authorList>
            <person name="Petersen C."/>
        </authorList>
    </citation>
    <scope>NUCLEOTIDE SEQUENCE</scope>
    <source>
        <strain evidence="2">IBT 30761</strain>
    </source>
</reference>
<dbReference type="RefSeq" id="XP_056473865.1">
    <property type="nucleotide sequence ID" value="XM_056617706.1"/>
</dbReference>
<proteinExistence type="predicted"/>
<evidence type="ECO:0000256" key="1">
    <source>
        <dbReference type="SAM" id="MobiDB-lite"/>
    </source>
</evidence>
<feature type="region of interest" description="Disordered" evidence="1">
    <location>
        <begin position="1"/>
        <end position="161"/>
    </location>
</feature>
<feature type="compositionally biased region" description="Basic and acidic residues" evidence="1">
    <location>
        <begin position="104"/>
        <end position="113"/>
    </location>
</feature>
<feature type="compositionally biased region" description="Basic and acidic residues" evidence="1">
    <location>
        <begin position="259"/>
        <end position="279"/>
    </location>
</feature>
<dbReference type="Proteomes" id="UP001149074">
    <property type="component" value="Unassembled WGS sequence"/>
</dbReference>
<organism evidence="2 3">
    <name type="scientific">Penicillium argentinense</name>
    <dbReference type="NCBI Taxonomy" id="1131581"/>
    <lineage>
        <taxon>Eukaryota</taxon>
        <taxon>Fungi</taxon>
        <taxon>Dikarya</taxon>
        <taxon>Ascomycota</taxon>
        <taxon>Pezizomycotina</taxon>
        <taxon>Eurotiomycetes</taxon>
        <taxon>Eurotiomycetidae</taxon>
        <taxon>Eurotiales</taxon>
        <taxon>Aspergillaceae</taxon>
        <taxon>Penicillium</taxon>
    </lineage>
</organism>
<feature type="region of interest" description="Disordered" evidence="1">
    <location>
        <begin position="197"/>
        <end position="374"/>
    </location>
</feature>